<dbReference type="AlphaFoldDB" id="A0A855A2A2"/>
<proteinExistence type="predicted"/>
<name>A0A855A2A2_9FIRM</name>
<dbReference type="Proteomes" id="UP000220611">
    <property type="component" value="Unassembled WGS sequence"/>
</dbReference>
<evidence type="ECO:0000313" key="1">
    <source>
        <dbReference type="EMBL" id="PEQ23935.1"/>
    </source>
</evidence>
<accession>A0A855A2A2</accession>
<evidence type="ECO:0000313" key="2">
    <source>
        <dbReference type="Proteomes" id="UP000220611"/>
    </source>
</evidence>
<reference evidence="1 2" key="1">
    <citation type="submission" date="2017-07" db="EMBL/GenBank/DDBJ databases">
        <title>Prevalence of linear plasmids in Cutibacterium (Propionibacterium) acnes isolates obtained from prostatic tissue.</title>
        <authorList>
            <person name="Davidsson S."/>
            <person name="Carlsson J."/>
            <person name="Molling P."/>
            <person name="Andren O."/>
            <person name="Andersson S.-O."/>
            <person name="Brzuszkiewicz E."/>
            <person name="Poehlein A."/>
            <person name="Al-Zeer M."/>
            <person name="Brinkmann V."/>
            <person name="Scavenius C."/>
            <person name="Nazipi S."/>
            <person name="Soderquist B."/>
            <person name="Bruggemann H."/>
        </authorList>
    </citation>
    <scope>NUCLEOTIDE SEQUENCE [LARGE SCALE GENOMIC DNA]</scope>
    <source>
        <strain evidence="1 2">DSM 753</strain>
    </source>
</reference>
<gene>
    <name evidence="1" type="ORF">CH238_11170</name>
</gene>
<organism evidence="1 2">
    <name type="scientific">[Clostridium] leptum DSM 753</name>
    <dbReference type="NCBI Taxonomy" id="428125"/>
    <lineage>
        <taxon>Bacteria</taxon>
        <taxon>Bacillati</taxon>
        <taxon>Bacillota</taxon>
        <taxon>Clostridia</taxon>
        <taxon>Eubacteriales</taxon>
        <taxon>Oscillospiraceae</taxon>
        <taxon>Oscillospiraceae incertae sedis</taxon>
    </lineage>
</organism>
<comment type="caution">
    <text evidence="1">The sequence shown here is derived from an EMBL/GenBank/DDBJ whole genome shotgun (WGS) entry which is preliminary data.</text>
</comment>
<keyword evidence="2" id="KW-1185">Reference proteome</keyword>
<dbReference type="EMBL" id="NOXF01000009">
    <property type="protein sequence ID" value="PEQ23935.1"/>
    <property type="molecule type" value="Genomic_DNA"/>
</dbReference>
<protein>
    <submittedName>
        <fullName evidence="1">Uncharacterized protein</fullName>
    </submittedName>
</protein>
<sequence length="108" mass="12396">MIRFYQNTETIRTAEIQRRAESLEEYGKAAGSSDDNIFIIPHSFKQFQAIYLFLSGISGKVGEHPVVSENFNRRPPSCPEERAGRKIPGIIYPWNFLIGFSRTVHHQV</sequence>